<dbReference type="EMBL" id="CAJOBZ010000013">
    <property type="protein sequence ID" value="CAF4840122.1"/>
    <property type="molecule type" value="Genomic_DNA"/>
</dbReference>
<reference evidence="1" key="1">
    <citation type="submission" date="2021-02" db="EMBL/GenBank/DDBJ databases">
        <authorList>
            <person name="Steward A R."/>
        </authorList>
    </citation>
    <scope>NUCLEOTIDE SEQUENCE</scope>
</reference>
<dbReference type="AlphaFoldDB" id="A0A821RD19"/>
<gene>
    <name evidence="1" type="ORF">PMACD_LOCUS6081</name>
</gene>
<protein>
    <submittedName>
        <fullName evidence="1">Uncharacterized protein</fullName>
    </submittedName>
</protein>
<dbReference type="Proteomes" id="UP000663880">
    <property type="component" value="Unassembled WGS sequence"/>
</dbReference>
<evidence type="ECO:0000313" key="1">
    <source>
        <dbReference type="EMBL" id="CAF4840122.1"/>
    </source>
</evidence>
<proteinExistence type="predicted"/>
<sequence>MILGASKTTETSIETADKVVLVAAEQELIYIYLNRTWDGPEMSYNDYIQEPFPIIPATTGQIHCSYSSTLYFRLYSVLVQLRQVDNATVLLIDKTQIVKYEIRAVTS</sequence>
<comment type="caution">
    <text evidence="1">The sequence shown here is derived from an EMBL/GenBank/DDBJ whole genome shotgun (WGS) entry which is preliminary data.</text>
</comment>
<accession>A0A821RD19</accession>
<keyword evidence="2" id="KW-1185">Reference proteome</keyword>
<name>A0A821RD19_9NEOP</name>
<organism evidence="1 2">
    <name type="scientific">Pieris macdunnoughi</name>
    <dbReference type="NCBI Taxonomy" id="345717"/>
    <lineage>
        <taxon>Eukaryota</taxon>
        <taxon>Metazoa</taxon>
        <taxon>Ecdysozoa</taxon>
        <taxon>Arthropoda</taxon>
        <taxon>Hexapoda</taxon>
        <taxon>Insecta</taxon>
        <taxon>Pterygota</taxon>
        <taxon>Neoptera</taxon>
        <taxon>Endopterygota</taxon>
        <taxon>Lepidoptera</taxon>
        <taxon>Glossata</taxon>
        <taxon>Ditrysia</taxon>
        <taxon>Papilionoidea</taxon>
        <taxon>Pieridae</taxon>
        <taxon>Pierinae</taxon>
        <taxon>Pieris</taxon>
    </lineage>
</organism>
<evidence type="ECO:0000313" key="2">
    <source>
        <dbReference type="Proteomes" id="UP000663880"/>
    </source>
</evidence>